<dbReference type="Proteomes" id="UP000436088">
    <property type="component" value="Unassembled WGS sequence"/>
</dbReference>
<dbReference type="PANTHER" id="PTHR35718">
    <property type="entry name" value="EXPRESSED PROTEIN"/>
    <property type="match status" value="1"/>
</dbReference>
<evidence type="ECO:0000313" key="2">
    <source>
        <dbReference type="EMBL" id="KAE8733794.1"/>
    </source>
</evidence>
<comment type="caution">
    <text evidence="2">The sequence shown here is derived from an EMBL/GenBank/DDBJ whole genome shotgun (WGS) entry which is preliminary data.</text>
</comment>
<feature type="transmembrane region" description="Helical" evidence="1">
    <location>
        <begin position="84"/>
        <end position="105"/>
    </location>
</feature>
<gene>
    <name evidence="2" type="ORF">F3Y22_tig00000991pilonHSYRG00202</name>
</gene>
<keyword evidence="1" id="KW-0472">Membrane</keyword>
<protein>
    <submittedName>
        <fullName evidence="2">Uncharacterized protein</fullName>
    </submittedName>
</protein>
<dbReference type="AlphaFoldDB" id="A0A6A3CZJ7"/>
<dbReference type="PANTHER" id="PTHR35718:SF1">
    <property type="entry name" value="EXPRESSED PROTEIN"/>
    <property type="match status" value="1"/>
</dbReference>
<accession>A0A6A3CZJ7</accession>
<evidence type="ECO:0000256" key="1">
    <source>
        <dbReference type="SAM" id="Phobius"/>
    </source>
</evidence>
<proteinExistence type="predicted"/>
<keyword evidence="1" id="KW-1133">Transmembrane helix</keyword>
<reference evidence="2" key="1">
    <citation type="submission" date="2019-09" db="EMBL/GenBank/DDBJ databases">
        <title>Draft genome information of white flower Hibiscus syriacus.</title>
        <authorList>
            <person name="Kim Y.-M."/>
        </authorList>
    </citation>
    <scope>NUCLEOTIDE SEQUENCE [LARGE SCALE GENOMIC DNA]</scope>
    <source>
        <strain evidence="2">YM2019G1</strain>
    </source>
</reference>
<name>A0A6A3CZJ7_HIBSY</name>
<keyword evidence="3" id="KW-1185">Reference proteome</keyword>
<organism evidence="2 3">
    <name type="scientific">Hibiscus syriacus</name>
    <name type="common">Rose of Sharon</name>
    <dbReference type="NCBI Taxonomy" id="106335"/>
    <lineage>
        <taxon>Eukaryota</taxon>
        <taxon>Viridiplantae</taxon>
        <taxon>Streptophyta</taxon>
        <taxon>Embryophyta</taxon>
        <taxon>Tracheophyta</taxon>
        <taxon>Spermatophyta</taxon>
        <taxon>Magnoliopsida</taxon>
        <taxon>eudicotyledons</taxon>
        <taxon>Gunneridae</taxon>
        <taxon>Pentapetalae</taxon>
        <taxon>rosids</taxon>
        <taxon>malvids</taxon>
        <taxon>Malvales</taxon>
        <taxon>Malvaceae</taxon>
        <taxon>Malvoideae</taxon>
        <taxon>Hibiscus</taxon>
    </lineage>
</organism>
<evidence type="ECO:0000313" key="3">
    <source>
        <dbReference type="Proteomes" id="UP000436088"/>
    </source>
</evidence>
<dbReference type="EMBL" id="VEPZ02000089">
    <property type="protein sequence ID" value="KAE8733794.1"/>
    <property type="molecule type" value="Genomic_DNA"/>
</dbReference>
<sequence length="122" mass="12735">MLLLSSFSIAGAQERAPHGIAYESPMTFSPSAYQFFHPNTENPCSVSDCSPLPVAAQVDESKALAIKVSSTPDKSGHEMGADGVAGIVFGLGFAVLLAMGVYYVLNTRRSNANGANIVEPDG</sequence>
<keyword evidence="1" id="KW-0812">Transmembrane</keyword>